<comment type="caution">
    <text evidence="2">The sequence shown here is derived from an EMBL/GenBank/DDBJ whole genome shotgun (WGS) entry which is preliminary data.</text>
</comment>
<evidence type="ECO:0000313" key="2">
    <source>
        <dbReference type="EMBL" id="CAG8742091.1"/>
    </source>
</evidence>
<dbReference type="PANTHER" id="PTHR35385:SF2">
    <property type="entry name" value="PROTEIN B, PUTATIVE-RELATED"/>
    <property type="match status" value="1"/>
</dbReference>
<feature type="region of interest" description="Disordered" evidence="1">
    <location>
        <begin position="378"/>
        <end position="398"/>
    </location>
</feature>
<reference evidence="2" key="1">
    <citation type="submission" date="2021-06" db="EMBL/GenBank/DDBJ databases">
        <authorList>
            <person name="Kallberg Y."/>
            <person name="Tangrot J."/>
            <person name="Rosling A."/>
        </authorList>
    </citation>
    <scope>NUCLEOTIDE SEQUENCE</scope>
    <source>
        <strain evidence="2">FL966</strain>
    </source>
</reference>
<protein>
    <submittedName>
        <fullName evidence="2">19173_t:CDS:1</fullName>
    </submittedName>
</protein>
<accession>A0A9N9IPW7</accession>
<sequence length="398" mass="45723">MPFVSTFSYLSIHIIESNLKNNTDSLNVLLCALPQNYEYVINSFKTIPAHEFLGAYNKPFEAKFCVNITTIEQVKLWLEQFTDLHKVTMRESQGRTIKGVRYLFSKRFHCIHSHIVKLKQGSQDKNIVSKIEENKDSINNTQLRNTNCPAVLSIQLSTKFESHPLSEITKDDIFELFKIGHSLSSMYHTYFERMQLQFENNKKILADRSICLYKNDFYYLHQKYHAQTIGPQNGKDMFNRLINEVAEFNDSKKRDAWVQPYIAPTKDNLGQPFILIIVTNLMKRCHTLRQAGELIYMNTTAGLDILNTPLTVLSTSTPVGSLPLATILTSDEKTDTLMKALDILKNEINNENSSSNEINDYDIGNYYDTDNGSIEDEDKDIIINDDLAAEDDRNNDSE</sequence>
<name>A0A9N9IPW7_9GLOM</name>
<keyword evidence="3" id="KW-1185">Reference proteome</keyword>
<feature type="non-terminal residue" evidence="2">
    <location>
        <position position="1"/>
    </location>
</feature>
<dbReference type="AlphaFoldDB" id="A0A9N9IPW7"/>
<dbReference type="PANTHER" id="PTHR35385">
    <property type="entry name" value="PROTEIN B, PUTATIVE-RELATED-RELATED"/>
    <property type="match status" value="1"/>
</dbReference>
<dbReference type="EMBL" id="CAJVQA010016280">
    <property type="protein sequence ID" value="CAG8742091.1"/>
    <property type="molecule type" value="Genomic_DNA"/>
</dbReference>
<gene>
    <name evidence="2" type="ORF">CPELLU_LOCUS14152</name>
</gene>
<organism evidence="2 3">
    <name type="scientific">Cetraspora pellucida</name>
    <dbReference type="NCBI Taxonomy" id="1433469"/>
    <lineage>
        <taxon>Eukaryota</taxon>
        <taxon>Fungi</taxon>
        <taxon>Fungi incertae sedis</taxon>
        <taxon>Mucoromycota</taxon>
        <taxon>Glomeromycotina</taxon>
        <taxon>Glomeromycetes</taxon>
        <taxon>Diversisporales</taxon>
        <taxon>Gigasporaceae</taxon>
        <taxon>Cetraspora</taxon>
    </lineage>
</organism>
<proteinExistence type="predicted"/>
<evidence type="ECO:0000256" key="1">
    <source>
        <dbReference type="SAM" id="MobiDB-lite"/>
    </source>
</evidence>
<dbReference type="Proteomes" id="UP000789759">
    <property type="component" value="Unassembled WGS sequence"/>
</dbReference>
<evidence type="ECO:0000313" key="3">
    <source>
        <dbReference type="Proteomes" id="UP000789759"/>
    </source>
</evidence>
<dbReference type="OrthoDB" id="2410897at2759"/>